<dbReference type="AlphaFoldDB" id="A0A3N4JH41"/>
<proteinExistence type="predicted"/>
<keyword evidence="1" id="KW-0732">Signal</keyword>
<feature type="signal peptide" evidence="1">
    <location>
        <begin position="1"/>
        <end position="16"/>
    </location>
</feature>
<evidence type="ECO:0008006" key="4">
    <source>
        <dbReference type="Google" id="ProtNLM"/>
    </source>
</evidence>
<feature type="chain" id="PRO_5018314860" description="Secreted protein" evidence="1">
    <location>
        <begin position="17"/>
        <end position="110"/>
    </location>
</feature>
<evidence type="ECO:0000256" key="1">
    <source>
        <dbReference type="SAM" id="SignalP"/>
    </source>
</evidence>
<gene>
    <name evidence="2" type="ORF">L873DRAFT_1114370</name>
</gene>
<protein>
    <recommendedName>
        <fullName evidence="4">Secreted protein</fullName>
    </recommendedName>
</protein>
<keyword evidence="3" id="KW-1185">Reference proteome</keyword>
<name>A0A3N4JH41_9PEZI</name>
<dbReference type="Proteomes" id="UP000276215">
    <property type="component" value="Unassembled WGS sequence"/>
</dbReference>
<sequence length="110" mass="12743">MIFLLHFLLAVHKLSPARLVFLSFAQKKDFCGILQLHPVVPDDQNPKNLSGTANDPGRRIRFWCKEIQNSQRFVRDNEESGRVRSGTTGCDCMSWQFYLLYSLYEYLPAS</sequence>
<evidence type="ECO:0000313" key="2">
    <source>
        <dbReference type="EMBL" id="RPA97579.1"/>
    </source>
</evidence>
<dbReference type="EMBL" id="ML120403">
    <property type="protein sequence ID" value="RPA97579.1"/>
    <property type="molecule type" value="Genomic_DNA"/>
</dbReference>
<accession>A0A3N4JH41</accession>
<reference evidence="2 3" key="1">
    <citation type="journal article" date="2018" name="Nat. Ecol. Evol.">
        <title>Pezizomycetes genomes reveal the molecular basis of ectomycorrhizal truffle lifestyle.</title>
        <authorList>
            <person name="Murat C."/>
            <person name="Payen T."/>
            <person name="Noel B."/>
            <person name="Kuo A."/>
            <person name="Morin E."/>
            <person name="Chen J."/>
            <person name="Kohler A."/>
            <person name="Krizsan K."/>
            <person name="Balestrini R."/>
            <person name="Da Silva C."/>
            <person name="Montanini B."/>
            <person name="Hainaut M."/>
            <person name="Levati E."/>
            <person name="Barry K.W."/>
            <person name="Belfiori B."/>
            <person name="Cichocki N."/>
            <person name="Clum A."/>
            <person name="Dockter R.B."/>
            <person name="Fauchery L."/>
            <person name="Guy J."/>
            <person name="Iotti M."/>
            <person name="Le Tacon F."/>
            <person name="Lindquist E.A."/>
            <person name="Lipzen A."/>
            <person name="Malagnac F."/>
            <person name="Mello A."/>
            <person name="Molinier V."/>
            <person name="Miyauchi S."/>
            <person name="Poulain J."/>
            <person name="Riccioni C."/>
            <person name="Rubini A."/>
            <person name="Sitrit Y."/>
            <person name="Splivallo R."/>
            <person name="Traeger S."/>
            <person name="Wang M."/>
            <person name="Zifcakova L."/>
            <person name="Wipf D."/>
            <person name="Zambonelli A."/>
            <person name="Paolocci F."/>
            <person name="Nowrousian M."/>
            <person name="Ottonello S."/>
            <person name="Baldrian P."/>
            <person name="Spatafora J.W."/>
            <person name="Henrissat B."/>
            <person name="Nagy L.G."/>
            <person name="Aury J.M."/>
            <person name="Wincker P."/>
            <person name="Grigoriev I.V."/>
            <person name="Bonfante P."/>
            <person name="Martin F.M."/>
        </authorList>
    </citation>
    <scope>NUCLEOTIDE SEQUENCE [LARGE SCALE GENOMIC DNA]</scope>
    <source>
        <strain evidence="2 3">120613-1</strain>
    </source>
</reference>
<organism evidence="2 3">
    <name type="scientific">Choiromyces venosus 120613-1</name>
    <dbReference type="NCBI Taxonomy" id="1336337"/>
    <lineage>
        <taxon>Eukaryota</taxon>
        <taxon>Fungi</taxon>
        <taxon>Dikarya</taxon>
        <taxon>Ascomycota</taxon>
        <taxon>Pezizomycotina</taxon>
        <taxon>Pezizomycetes</taxon>
        <taxon>Pezizales</taxon>
        <taxon>Tuberaceae</taxon>
        <taxon>Choiromyces</taxon>
    </lineage>
</organism>
<evidence type="ECO:0000313" key="3">
    <source>
        <dbReference type="Proteomes" id="UP000276215"/>
    </source>
</evidence>